<comment type="caution">
    <text evidence="1">The sequence shown here is derived from an EMBL/GenBank/DDBJ whole genome shotgun (WGS) entry which is preliminary data.</text>
</comment>
<dbReference type="RefSeq" id="WP_058707996.1">
    <property type="nucleotide sequence ID" value="NZ_LDSI01000002.1"/>
</dbReference>
<reference evidence="1 2" key="1">
    <citation type="journal article" date="2016" name="Front. Microbiol.">
        <title>Genomic Resource of Rice Seed Associated Bacteria.</title>
        <authorList>
            <person name="Midha S."/>
            <person name="Bansal K."/>
            <person name="Sharma S."/>
            <person name="Kumar N."/>
            <person name="Patil P.P."/>
            <person name="Chaudhry V."/>
            <person name="Patil P.B."/>
        </authorList>
    </citation>
    <scope>NUCLEOTIDE SEQUENCE [LARGE SCALE GENOMIC DNA]</scope>
    <source>
        <strain evidence="1 2">RSA13</strain>
    </source>
</reference>
<gene>
    <name evidence="1" type="ORF">RSA13_00505</name>
</gene>
<dbReference type="Proteomes" id="UP000072520">
    <property type="component" value="Unassembled WGS sequence"/>
</dbReference>
<dbReference type="AlphaFoldDB" id="A0AB34VK73"/>
<name>A0AB34VK73_9GAMM</name>
<proteinExistence type="predicted"/>
<evidence type="ECO:0000313" key="2">
    <source>
        <dbReference type="Proteomes" id="UP000072520"/>
    </source>
</evidence>
<dbReference type="EMBL" id="LDSI01000002">
    <property type="protein sequence ID" value="KTT00942.1"/>
    <property type="molecule type" value="Genomic_DNA"/>
</dbReference>
<evidence type="ECO:0000313" key="1">
    <source>
        <dbReference type="EMBL" id="KTT00942.1"/>
    </source>
</evidence>
<organism evidence="1 2">
    <name type="scientific">Pantoea stewartii</name>
    <dbReference type="NCBI Taxonomy" id="66269"/>
    <lineage>
        <taxon>Bacteria</taxon>
        <taxon>Pseudomonadati</taxon>
        <taxon>Pseudomonadota</taxon>
        <taxon>Gammaproteobacteria</taxon>
        <taxon>Enterobacterales</taxon>
        <taxon>Erwiniaceae</taxon>
        <taxon>Pantoea</taxon>
    </lineage>
</organism>
<protein>
    <submittedName>
        <fullName evidence="1">Uncharacterized protein</fullName>
    </submittedName>
</protein>
<sequence length="77" mass="8941">MDKEFEGDVYVLLYSENQGFFAVERLSDLIKRNMDLFVSGISVDYAVIGMGETRDDIEIIKQRLIGIRERYQDKNSS</sequence>
<accession>A0AB34VK73</accession>